<evidence type="ECO:0000256" key="1">
    <source>
        <dbReference type="SAM" id="MobiDB-lite"/>
    </source>
</evidence>
<proteinExistence type="predicted"/>
<dbReference type="KEGG" id="tet:TTHERM_00294600"/>
<feature type="compositionally biased region" description="Polar residues" evidence="1">
    <location>
        <begin position="612"/>
        <end position="626"/>
    </location>
</feature>
<feature type="region of interest" description="Disordered" evidence="1">
    <location>
        <begin position="605"/>
        <end position="637"/>
    </location>
</feature>
<keyword evidence="3" id="KW-1185">Reference proteome</keyword>
<dbReference type="RefSeq" id="XP_001013092.2">
    <property type="nucleotide sequence ID" value="XM_001013092.2"/>
</dbReference>
<feature type="compositionally biased region" description="Polar residues" evidence="1">
    <location>
        <begin position="574"/>
        <end position="583"/>
    </location>
</feature>
<name>I7LUD5_TETTS</name>
<gene>
    <name evidence="2" type="ORF">TTHERM_00294600</name>
</gene>
<reference evidence="3" key="1">
    <citation type="journal article" date="2006" name="PLoS Biol.">
        <title>Macronuclear genome sequence of the ciliate Tetrahymena thermophila, a model eukaryote.</title>
        <authorList>
            <person name="Eisen J.A."/>
            <person name="Coyne R.S."/>
            <person name="Wu M."/>
            <person name="Wu D."/>
            <person name="Thiagarajan M."/>
            <person name="Wortman J.R."/>
            <person name="Badger J.H."/>
            <person name="Ren Q."/>
            <person name="Amedeo P."/>
            <person name="Jones K.M."/>
            <person name="Tallon L.J."/>
            <person name="Delcher A.L."/>
            <person name="Salzberg S.L."/>
            <person name="Silva J.C."/>
            <person name="Haas B.J."/>
            <person name="Majoros W.H."/>
            <person name="Farzad M."/>
            <person name="Carlton J.M."/>
            <person name="Smith R.K. Jr."/>
            <person name="Garg J."/>
            <person name="Pearlman R.E."/>
            <person name="Karrer K.M."/>
            <person name="Sun L."/>
            <person name="Manning G."/>
            <person name="Elde N.C."/>
            <person name="Turkewitz A.P."/>
            <person name="Asai D.J."/>
            <person name="Wilkes D.E."/>
            <person name="Wang Y."/>
            <person name="Cai H."/>
            <person name="Collins K."/>
            <person name="Stewart B.A."/>
            <person name="Lee S.R."/>
            <person name="Wilamowska K."/>
            <person name="Weinberg Z."/>
            <person name="Ruzzo W.L."/>
            <person name="Wloga D."/>
            <person name="Gaertig J."/>
            <person name="Frankel J."/>
            <person name="Tsao C.-C."/>
            <person name="Gorovsky M.A."/>
            <person name="Keeling P.J."/>
            <person name="Waller R.F."/>
            <person name="Patron N.J."/>
            <person name="Cherry J.M."/>
            <person name="Stover N.A."/>
            <person name="Krieger C.J."/>
            <person name="del Toro C."/>
            <person name="Ryder H.F."/>
            <person name="Williamson S.C."/>
            <person name="Barbeau R.A."/>
            <person name="Hamilton E.P."/>
            <person name="Orias E."/>
        </authorList>
    </citation>
    <scope>NUCLEOTIDE SEQUENCE [LARGE SCALE GENOMIC DNA]</scope>
    <source>
        <strain evidence="3">SB210</strain>
    </source>
</reference>
<organism evidence="2 3">
    <name type="scientific">Tetrahymena thermophila (strain SB210)</name>
    <dbReference type="NCBI Taxonomy" id="312017"/>
    <lineage>
        <taxon>Eukaryota</taxon>
        <taxon>Sar</taxon>
        <taxon>Alveolata</taxon>
        <taxon>Ciliophora</taxon>
        <taxon>Intramacronucleata</taxon>
        <taxon>Oligohymenophorea</taxon>
        <taxon>Hymenostomatida</taxon>
        <taxon>Tetrahymenina</taxon>
        <taxon>Tetrahymenidae</taxon>
        <taxon>Tetrahymena</taxon>
    </lineage>
</organism>
<dbReference type="EMBL" id="GG662740">
    <property type="protein sequence ID" value="EAR92847.2"/>
    <property type="molecule type" value="Genomic_DNA"/>
</dbReference>
<dbReference type="Proteomes" id="UP000009168">
    <property type="component" value="Unassembled WGS sequence"/>
</dbReference>
<dbReference type="GeneID" id="7833314"/>
<dbReference type="InParanoid" id="I7LUD5"/>
<evidence type="ECO:0000313" key="3">
    <source>
        <dbReference type="Proteomes" id="UP000009168"/>
    </source>
</evidence>
<evidence type="ECO:0000313" key="2">
    <source>
        <dbReference type="EMBL" id="EAR92847.2"/>
    </source>
</evidence>
<sequence>MKNTKPVFSIHQTNQIIKYKIIKAKQIDLFYNDHIEMRNKNNSNVAQFITGDFSQYARSCAALSTEKQIDFQTMRYKDTSPLNIKAKAVQQYQQTQNQAIQLKSNNSNRGLQFYLSMNNQTLDGRISRLQNDQKAGLDQQAQKSAQDKNQSIKSLDTLKRRVLDTTLKVDKENIFNLISYPQTTQARNQTLRIFRHQEKNIFQDDKHATQNRQFTEDALFQEEVHKGSSIKAQQAKVGLQTDALNQEQNHYEGQLQQASESTKNVLNTSLSLNSRLGRKRNNVMEVQCLSQLNNYQSDIHGYQTIRNRQKVSRKSEGPLIQYQQCEQLKVQSRHSFQIGQQNNDMSNDDTSTAQFSQKITSNTTNKQISNQLLEQNYSLQNKTFLFPLNQQNIYPQAFNAKSQERIQNQNGIKNQSLKFQVNSERNICPNLKNLSLKREQNKYNFDSFKMISQDNSRLNKNNQEIMIKSEVCQTKLSNNQSNQEQNQNVQIKSKECLPLEIINKNNNIHHEEWNNNFFHLNSKNYNELLKCQLKTASNFNNINKDNQDQLKKTKIFFSSKQHKKFEPSQNNFIENKQLHNSPPQDVVIPTSPLASQDLNKISQKYTKKKENQNVNFNSQRRYQGQNREAKKQNRRGSSLMEQLEYEYNNSYYNQNFNSQQSQINLQNQNMSTLIQNNVINSSPLIQINQTPSQSFSISLSNNNNNNNKIMKKHNQHTSQLFSQISTFTNLNILEQEEDQGNESIKQLGLQKTPSIILATPSLSKYGSMNFDQQPQNNMNCKEINNYFVDMKKLLNEQIKLDQQFQTMIEQKLLINVDQFLYFLSHFWKFCIENFDNCQKDFAIFKIEEQYLQKINDIMNNFLNQQYNLSKEKISIFMSSFYFHSQRLILPKNLFEHIGGQNQAQKLINKIINHLKFDISFGVQFAKILSEIDPIKAGEVFCSFLKDDIEGIKEAIIYANQQLSITQVEFFLIKQTIYHVLKSEQLLRKDHKMNIIEKFEKLRAFILQDHTQLNLLQNQNIHEALMIKIRNSRQVFKKFKNKERQAIVDFAQFTFSMIFGRTTIQEYIEKLKFEIFFQPCQAQQQITDQLLEEFEQVKDKNEEEDWQLRLLSFVNEIEELVIESVNDFMDLSSIYNTEKHIKLKFQFIKESINKSFLSVVNKGSTLIKELRFWAVTNFKKYLKNIEMTEGENSRLDIMDSILKFYFYRKSDVFSFYDVPIAINYFPITKNAVEYWLIGLKAILNENRFGLSQSEIDTIINQIQSLFSVRWVKKKNQLFFIQTSQI</sequence>
<protein>
    <submittedName>
        <fullName evidence="2">Uncharacterized protein</fullName>
    </submittedName>
</protein>
<feature type="region of interest" description="Disordered" evidence="1">
    <location>
        <begin position="574"/>
        <end position="593"/>
    </location>
</feature>
<accession>I7LUD5</accession>